<keyword evidence="5" id="KW-1185">Reference proteome</keyword>
<dbReference type="CDD" id="cd05286">
    <property type="entry name" value="QOR2"/>
    <property type="match status" value="1"/>
</dbReference>
<dbReference type="Gene3D" id="3.90.180.10">
    <property type="entry name" value="Medium-chain alcohol dehydrogenases, catalytic domain"/>
    <property type="match status" value="1"/>
</dbReference>
<accession>A0ABT0RHF6</accession>
<comment type="caution">
    <text evidence="4">The sequence shown here is derived from an EMBL/GenBank/DDBJ whole genome shotgun (WGS) entry which is preliminary data.</text>
</comment>
<dbReference type="PANTHER" id="PTHR48106:SF13">
    <property type="entry name" value="QUINONE OXIDOREDUCTASE-RELATED"/>
    <property type="match status" value="1"/>
</dbReference>
<dbReference type="InterPro" id="IPR013149">
    <property type="entry name" value="ADH-like_C"/>
</dbReference>
<protein>
    <submittedName>
        <fullName evidence="4">Quinone oxidoreductase</fullName>
    </submittedName>
</protein>
<proteinExistence type="predicted"/>
<dbReference type="RefSeq" id="WP_249868526.1">
    <property type="nucleotide sequence ID" value="NZ_JAMGBC010000001.1"/>
</dbReference>
<dbReference type="InterPro" id="IPR036291">
    <property type="entry name" value="NAD(P)-bd_dom_sf"/>
</dbReference>
<organism evidence="4 5">
    <name type="scientific">Sphingomonas anseongensis</name>
    <dbReference type="NCBI Taxonomy" id="2908207"/>
    <lineage>
        <taxon>Bacteria</taxon>
        <taxon>Pseudomonadati</taxon>
        <taxon>Pseudomonadota</taxon>
        <taxon>Alphaproteobacteria</taxon>
        <taxon>Sphingomonadales</taxon>
        <taxon>Sphingomonadaceae</taxon>
        <taxon>Sphingomonas</taxon>
    </lineage>
</organism>
<evidence type="ECO:0000313" key="5">
    <source>
        <dbReference type="Proteomes" id="UP001165343"/>
    </source>
</evidence>
<dbReference type="Pfam" id="PF08240">
    <property type="entry name" value="ADH_N"/>
    <property type="match status" value="1"/>
</dbReference>
<evidence type="ECO:0000256" key="1">
    <source>
        <dbReference type="ARBA" id="ARBA00022857"/>
    </source>
</evidence>
<evidence type="ECO:0000256" key="2">
    <source>
        <dbReference type="ARBA" id="ARBA00023002"/>
    </source>
</evidence>
<keyword evidence="1" id="KW-0521">NADP</keyword>
<sequence>MPNAIRIHKAGGPEVLKWEEVEVGEPGPREVRIRQAAAGLNFIDVYHRTGLYPQRMPFTPGVEGAGTVESVGEGVEGFSPGDRVAYAGPPGGYAEERLIDADRLVKLPHEIGFDTAAAMMLQGMTARMLLRAVHDVKDGDTILVHAAAGGVGLILCQWANALGATVIGTVSTEEKAELARAHGCDHPILYTKQDFVAEVAKLTAGQKVPVVYDSVGKTTFMQSLDCLRPRGLMVSFGNASGPVDPISPLVLSQKGSLFLTRPTLFHYIASRAELEQSARELFDIVRSGKVKIEVKQRFALRDAAEAHRALEARKTSGSTIFEV</sequence>
<dbReference type="Proteomes" id="UP001165343">
    <property type="component" value="Unassembled WGS sequence"/>
</dbReference>
<dbReference type="EMBL" id="JAMGBC010000001">
    <property type="protein sequence ID" value="MCL6679641.1"/>
    <property type="molecule type" value="Genomic_DNA"/>
</dbReference>
<dbReference type="Gene3D" id="3.40.50.720">
    <property type="entry name" value="NAD(P)-binding Rossmann-like Domain"/>
    <property type="match status" value="1"/>
</dbReference>
<dbReference type="InterPro" id="IPR013154">
    <property type="entry name" value="ADH-like_N"/>
</dbReference>
<feature type="domain" description="Enoyl reductase (ER)" evidence="3">
    <location>
        <begin position="11"/>
        <end position="321"/>
    </location>
</feature>
<dbReference type="InterPro" id="IPR020843">
    <property type="entry name" value="ER"/>
</dbReference>
<evidence type="ECO:0000259" key="3">
    <source>
        <dbReference type="SMART" id="SM00829"/>
    </source>
</evidence>
<dbReference type="InterPro" id="IPR011032">
    <property type="entry name" value="GroES-like_sf"/>
</dbReference>
<dbReference type="SMART" id="SM00829">
    <property type="entry name" value="PKS_ER"/>
    <property type="match status" value="1"/>
</dbReference>
<dbReference type="SUPFAM" id="SSF51735">
    <property type="entry name" value="NAD(P)-binding Rossmann-fold domains"/>
    <property type="match status" value="1"/>
</dbReference>
<gene>
    <name evidence="4" type="ORF">LZ519_09995</name>
</gene>
<reference evidence="4" key="1">
    <citation type="submission" date="2022-05" db="EMBL/GenBank/DDBJ databases">
        <authorList>
            <person name="Jo J.-H."/>
            <person name="Im W.-T."/>
        </authorList>
    </citation>
    <scope>NUCLEOTIDE SEQUENCE</scope>
    <source>
        <strain evidence="4">RG327</strain>
    </source>
</reference>
<evidence type="ECO:0000313" key="4">
    <source>
        <dbReference type="EMBL" id="MCL6679641.1"/>
    </source>
</evidence>
<dbReference type="SUPFAM" id="SSF50129">
    <property type="entry name" value="GroES-like"/>
    <property type="match status" value="1"/>
</dbReference>
<name>A0ABT0RHF6_9SPHN</name>
<dbReference type="PANTHER" id="PTHR48106">
    <property type="entry name" value="QUINONE OXIDOREDUCTASE PIG3-RELATED"/>
    <property type="match status" value="1"/>
</dbReference>
<dbReference type="Pfam" id="PF00107">
    <property type="entry name" value="ADH_zinc_N"/>
    <property type="match status" value="1"/>
</dbReference>
<dbReference type="InterPro" id="IPR047618">
    <property type="entry name" value="QOR-like"/>
</dbReference>
<keyword evidence="2" id="KW-0560">Oxidoreductase</keyword>
<dbReference type="NCBIfam" id="NF008024">
    <property type="entry name" value="PRK10754.1"/>
    <property type="match status" value="1"/>
</dbReference>